<feature type="transmembrane region" description="Helical" evidence="1">
    <location>
        <begin position="37"/>
        <end position="60"/>
    </location>
</feature>
<keyword evidence="1" id="KW-1133">Transmembrane helix</keyword>
<dbReference type="InterPro" id="IPR003832">
    <property type="entry name" value="DUF212"/>
</dbReference>
<feature type="transmembrane region" description="Helical" evidence="1">
    <location>
        <begin position="6"/>
        <end position="25"/>
    </location>
</feature>
<keyword evidence="1" id="KW-0812">Transmembrane</keyword>
<feature type="transmembrane region" description="Helical" evidence="1">
    <location>
        <begin position="66"/>
        <end position="84"/>
    </location>
</feature>
<evidence type="ECO:0000313" key="2">
    <source>
        <dbReference type="EMBL" id="OHA14638.1"/>
    </source>
</evidence>
<dbReference type="Proteomes" id="UP000177171">
    <property type="component" value="Unassembled WGS sequence"/>
</dbReference>
<feature type="transmembrane region" description="Helical" evidence="1">
    <location>
        <begin position="128"/>
        <end position="147"/>
    </location>
</feature>
<organism evidence="2 3">
    <name type="scientific">Candidatus Sungbacteria bacterium RIFCSPLOWO2_12_FULL_41_11</name>
    <dbReference type="NCBI Taxonomy" id="1802286"/>
    <lineage>
        <taxon>Bacteria</taxon>
        <taxon>Candidatus Sungiibacteriota</taxon>
    </lineage>
</organism>
<evidence type="ECO:0008006" key="4">
    <source>
        <dbReference type="Google" id="ProtNLM"/>
    </source>
</evidence>
<reference evidence="2 3" key="1">
    <citation type="journal article" date="2016" name="Nat. Commun.">
        <title>Thousands of microbial genomes shed light on interconnected biogeochemical processes in an aquifer system.</title>
        <authorList>
            <person name="Anantharaman K."/>
            <person name="Brown C.T."/>
            <person name="Hug L.A."/>
            <person name="Sharon I."/>
            <person name="Castelle C.J."/>
            <person name="Probst A.J."/>
            <person name="Thomas B.C."/>
            <person name="Singh A."/>
            <person name="Wilkins M.J."/>
            <person name="Karaoz U."/>
            <person name="Brodie E.L."/>
            <person name="Williams K.H."/>
            <person name="Hubbard S.S."/>
            <person name="Banfield J.F."/>
        </authorList>
    </citation>
    <scope>NUCLEOTIDE SEQUENCE [LARGE SCALE GENOMIC DNA]</scope>
</reference>
<accession>A0A1G2LSL5</accession>
<proteinExistence type="predicted"/>
<keyword evidence="1" id="KW-0472">Membrane</keyword>
<dbReference type="AlphaFoldDB" id="A0A1G2LSL5"/>
<dbReference type="Pfam" id="PF02681">
    <property type="entry name" value="DUF212"/>
    <property type="match status" value="1"/>
</dbReference>
<evidence type="ECO:0000256" key="1">
    <source>
        <dbReference type="SAM" id="Phobius"/>
    </source>
</evidence>
<evidence type="ECO:0000313" key="3">
    <source>
        <dbReference type="Proteomes" id="UP000177171"/>
    </source>
</evidence>
<dbReference type="EMBL" id="MHQY01000005">
    <property type="protein sequence ID" value="OHA14638.1"/>
    <property type="molecule type" value="Genomic_DNA"/>
</dbReference>
<sequence length="149" mass="16709">MNYFYILFPFIVWLVSQTIKFLVRFSQKRVPTQLKGIWWTYVWAAGAPSTHAAILTSSLFLVWHNLGLSPIFTFCLVITMLWLYDIANARKRQEVLNGYFMSDGSGTFKKIVSDGYMIDLSGHAVQDIAWGAVLGVVLGAIASYAGIFG</sequence>
<comment type="caution">
    <text evidence="2">The sequence shown here is derived from an EMBL/GenBank/DDBJ whole genome shotgun (WGS) entry which is preliminary data.</text>
</comment>
<name>A0A1G2LSL5_9BACT</name>
<gene>
    <name evidence="2" type="ORF">A3G49_05650</name>
</gene>
<protein>
    <recommendedName>
        <fullName evidence="4">Acid phosphatase</fullName>
    </recommendedName>
</protein>